<reference evidence="3" key="1">
    <citation type="submission" date="2023-06" db="EMBL/GenBank/DDBJ databases">
        <authorList>
            <person name="Zhang S."/>
        </authorList>
    </citation>
    <scope>NUCLEOTIDE SEQUENCE</scope>
    <source>
        <strain evidence="3">SG2303</strain>
    </source>
</reference>
<proteinExistence type="predicted"/>
<feature type="domain" description="APS kinase" evidence="2">
    <location>
        <begin position="5"/>
        <end position="46"/>
    </location>
</feature>
<evidence type="ECO:0000313" key="4">
    <source>
        <dbReference type="Proteomes" id="UP001168540"/>
    </source>
</evidence>
<dbReference type="Pfam" id="PF01583">
    <property type="entry name" value="APS_kinase"/>
    <property type="match status" value="1"/>
</dbReference>
<dbReference type="EMBL" id="JAUEDK010000032">
    <property type="protein sequence ID" value="MDN0076416.1"/>
    <property type="molecule type" value="Genomic_DNA"/>
</dbReference>
<keyword evidence="1 3" id="KW-0808">Transferase</keyword>
<name>A0ABT7XRJ0_9NEIS</name>
<dbReference type="InterPro" id="IPR027417">
    <property type="entry name" value="P-loop_NTPase"/>
</dbReference>
<gene>
    <name evidence="3" type="ORF">QU481_16200</name>
</gene>
<sequence>MLPEPLAACEARDPKGLYRKARDGRLTNLTGIDDPYEAPPEAPEVVAAWPAPK</sequence>
<dbReference type="Proteomes" id="UP001168540">
    <property type="component" value="Unassembled WGS sequence"/>
</dbReference>
<organism evidence="3 4">
    <name type="scientific">Crenobacter oryzisoli</name>
    <dbReference type="NCBI Taxonomy" id="3056844"/>
    <lineage>
        <taxon>Bacteria</taxon>
        <taxon>Pseudomonadati</taxon>
        <taxon>Pseudomonadota</taxon>
        <taxon>Betaproteobacteria</taxon>
        <taxon>Neisseriales</taxon>
        <taxon>Neisseriaceae</taxon>
        <taxon>Crenobacter</taxon>
    </lineage>
</organism>
<comment type="caution">
    <text evidence="3">The sequence shown here is derived from an EMBL/GenBank/DDBJ whole genome shotgun (WGS) entry which is preliminary data.</text>
</comment>
<dbReference type="GO" id="GO:0004020">
    <property type="term" value="F:adenylylsulfate kinase activity"/>
    <property type="evidence" value="ECO:0007669"/>
    <property type="project" value="UniProtKB-EC"/>
</dbReference>
<dbReference type="PANTHER" id="PTHR42700">
    <property type="entry name" value="SULFATE ADENYLYLTRANSFERASE"/>
    <property type="match status" value="1"/>
</dbReference>
<dbReference type="PANTHER" id="PTHR42700:SF3">
    <property type="entry name" value="BIFUNCTIONAL SAT_APS KINASE-RELATED"/>
    <property type="match status" value="1"/>
</dbReference>
<dbReference type="InterPro" id="IPR050512">
    <property type="entry name" value="Sulf_AdTrans/APS_kinase"/>
</dbReference>
<evidence type="ECO:0000313" key="3">
    <source>
        <dbReference type="EMBL" id="MDN0076416.1"/>
    </source>
</evidence>
<dbReference type="Gene3D" id="3.40.50.300">
    <property type="entry name" value="P-loop containing nucleotide triphosphate hydrolases"/>
    <property type="match status" value="1"/>
</dbReference>
<protein>
    <submittedName>
        <fullName evidence="3">Adenylyl-sulfate kinase</fullName>
        <ecNumber evidence="3">2.7.1.25</ecNumber>
    </submittedName>
</protein>
<keyword evidence="3" id="KW-0418">Kinase</keyword>
<evidence type="ECO:0000259" key="2">
    <source>
        <dbReference type="Pfam" id="PF01583"/>
    </source>
</evidence>
<evidence type="ECO:0000256" key="1">
    <source>
        <dbReference type="ARBA" id="ARBA00022679"/>
    </source>
</evidence>
<accession>A0ABT7XRJ0</accession>
<dbReference type="EC" id="2.7.1.25" evidence="3"/>
<dbReference type="InterPro" id="IPR059117">
    <property type="entry name" value="APS_kinase_dom"/>
</dbReference>
<keyword evidence="4" id="KW-1185">Reference proteome</keyword>